<dbReference type="PANTHER" id="PTHR35370">
    <property type="entry name" value="CYTOPLASMIC PROTEIN-RELATED-RELATED"/>
    <property type="match status" value="1"/>
</dbReference>
<accession>A0A3B1DAB6</accession>
<name>A0A3B1DAB6_9ZZZZ</name>
<evidence type="ECO:0000313" key="1">
    <source>
        <dbReference type="EMBL" id="VAX32888.1"/>
    </source>
</evidence>
<protein>
    <submittedName>
        <fullName evidence="1">Protein ImpG/VasA</fullName>
    </submittedName>
</protein>
<dbReference type="InterPro" id="IPR010272">
    <property type="entry name" value="T6SS_TssF"/>
</dbReference>
<proteinExistence type="predicted"/>
<sequence>MNPKLLDYYNRELQFLREMGGEFAAEYPKIASRLGLDSFECADPYVERLLEGFSFLAARVQLKLDAEFPKFTQHLLELVCPHYLAPTPSMTVVQLNPDLNEGALAEGYVVPRETALRAQIGKNQQTACEYRTAQDVTLWPIKLTQALYVTDVGSLPITGGAHSKSVKAGVVLRFKTTGGLSFDKLPLETLSLFLRGRDETSMHLYEQLMGNAVGLALRPAHTSSPAQHIYDASHIRRVGFEDDEALLPYGARSFQGYRLLQEYFTFPERYMFVAFAEIGEAVRRCASKEMEVIVLLNRSQPRLEKEVVASRFSLFCTPAINLFSKRADRILLSDRENRYHVVPDRTRPLDFEVYGVTNVTGYGTSTEYKQAFLPFYAFNDLSHEQRDGAYYAIHREPTVLSSKQKKEGRRSTYVANEIFISLVDSREVPFHPDLRQLSLNLLCTNRDLPLHMPTGKGEGDFTLESGAPVASVTCLAGPTKPRPSQARGETAWRLISHLSLNYLSLMDNEKTKEASALRELLMLYGDMGEAAVMKQIEGIKSVVSQAITRRIPLPGPVSYGRGLEITITFNDAGFEGTGFFLLGAVLDQFFAKYVSINSFTETVIKTVDRGEVVRWPIRAGRRHIV</sequence>
<gene>
    <name evidence="1" type="ORF">MNBD_NITROSPIRAE01-1387</name>
</gene>
<reference evidence="1" key="1">
    <citation type="submission" date="2018-06" db="EMBL/GenBank/DDBJ databases">
        <authorList>
            <person name="Zhirakovskaya E."/>
        </authorList>
    </citation>
    <scope>NUCLEOTIDE SEQUENCE</scope>
</reference>
<dbReference type="AlphaFoldDB" id="A0A3B1DAB6"/>
<dbReference type="Pfam" id="PF05947">
    <property type="entry name" value="T6SS_TssF"/>
    <property type="match status" value="1"/>
</dbReference>
<dbReference type="PIRSF" id="PIRSF028304">
    <property type="entry name" value="UCP028304"/>
    <property type="match status" value="1"/>
</dbReference>
<organism evidence="1">
    <name type="scientific">hydrothermal vent metagenome</name>
    <dbReference type="NCBI Taxonomy" id="652676"/>
    <lineage>
        <taxon>unclassified sequences</taxon>
        <taxon>metagenomes</taxon>
        <taxon>ecological metagenomes</taxon>
    </lineage>
</organism>
<dbReference type="PANTHER" id="PTHR35370:SF1">
    <property type="entry name" value="TYPE VI SECRETION SYSTEM COMPONENT TSSF1"/>
    <property type="match status" value="1"/>
</dbReference>
<dbReference type="EMBL" id="UOGF01000099">
    <property type="protein sequence ID" value="VAX32888.1"/>
    <property type="molecule type" value="Genomic_DNA"/>
</dbReference>
<dbReference type="NCBIfam" id="TIGR03359">
    <property type="entry name" value="VI_chp_6"/>
    <property type="match status" value="1"/>
</dbReference>